<dbReference type="AlphaFoldDB" id="A0A420HMM4"/>
<organism evidence="1 2">
    <name type="scientific">Erysiphe neolycopersici</name>
    <dbReference type="NCBI Taxonomy" id="212602"/>
    <lineage>
        <taxon>Eukaryota</taxon>
        <taxon>Fungi</taxon>
        <taxon>Dikarya</taxon>
        <taxon>Ascomycota</taxon>
        <taxon>Pezizomycotina</taxon>
        <taxon>Leotiomycetes</taxon>
        <taxon>Erysiphales</taxon>
        <taxon>Erysiphaceae</taxon>
        <taxon>Erysiphe</taxon>
    </lineage>
</organism>
<dbReference type="EMBL" id="MCFK01006622">
    <property type="protein sequence ID" value="RKF58663.1"/>
    <property type="molecule type" value="Genomic_DNA"/>
</dbReference>
<dbReference type="Proteomes" id="UP000286134">
    <property type="component" value="Unassembled WGS sequence"/>
</dbReference>
<protein>
    <submittedName>
        <fullName evidence="1">Uncharacterized protein</fullName>
    </submittedName>
</protein>
<reference evidence="1 2" key="1">
    <citation type="journal article" date="2018" name="BMC Genomics">
        <title>Comparative genome analyses reveal sequence features reflecting distinct modes of host-adaptation between dicot and monocot powdery mildew.</title>
        <authorList>
            <person name="Wu Y."/>
            <person name="Ma X."/>
            <person name="Pan Z."/>
            <person name="Kale S.D."/>
            <person name="Song Y."/>
            <person name="King H."/>
            <person name="Zhang Q."/>
            <person name="Presley C."/>
            <person name="Deng X."/>
            <person name="Wei C.I."/>
            <person name="Xiao S."/>
        </authorList>
    </citation>
    <scope>NUCLEOTIDE SEQUENCE [LARGE SCALE GENOMIC DNA]</scope>
    <source>
        <strain evidence="1">UMSG2</strain>
    </source>
</reference>
<keyword evidence="2" id="KW-1185">Reference proteome</keyword>
<evidence type="ECO:0000313" key="1">
    <source>
        <dbReference type="EMBL" id="RKF58663.1"/>
    </source>
</evidence>
<name>A0A420HMM4_9PEZI</name>
<proteinExistence type="predicted"/>
<evidence type="ECO:0000313" key="2">
    <source>
        <dbReference type="Proteomes" id="UP000286134"/>
    </source>
</evidence>
<comment type="caution">
    <text evidence="1">The sequence shown here is derived from an EMBL/GenBank/DDBJ whole genome shotgun (WGS) entry which is preliminary data.</text>
</comment>
<gene>
    <name evidence="1" type="ORF">OnM2_066064</name>
</gene>
<accession>A0A420HMM4</accession>
<sequence>MGFLIKLSDGTSSKVYPIKHFKAQKYTFLLGEPKFLTPKTRSPSRRSRASLHEREPLYYIVEDPEKSDSILQRDTENFRQDINQIRLEVVDLKTEIHLQLSSIENLMKIYFESNNKKDHSKRRAWTQTSVEELSSSSPQFDYIYHPTRSLNLHLHGNFKSSTREEKKLQEAWPQVTFPHEAKNSGETSAKNKVIIPSYFLPKK</sequence>